<keyword evidence="4" id="KW-0238">DNA-binding</keyword>
<feature type="domain" description="TF-B3" evidence="8">
    <location>
        <begin position="219"/>
        <end position="298"/>
    </location>
</feature>
<dbReference type="Pfam" id="PF02362">
    <property type="entry name" value="B3"/>
    <property type="match status" value="3"/>
</dbReference>
<dbReference type="PANTHER" id="PTHR31674">
    <property type="entry name" value="B3 DOMAIN-CONTAINING PROTEIN REM-LIKE 3-RELATED"/>
    <property type="match status" value="1"/>
</dbReference>
<dbReference type="PROSITE" id="PS50863">
    <property type="entry name" value="B3"/>
    <property type="match status" value="3"/>
</dbReference>
<keyword evidence="5" id="KW-0804">Transcription</keyword>
<keyword evidence="2" id="KW-0677">Repeat</keyword>
<dbReference type="CDD" id="cd10017">
    <property type="entry name" value="B3_DNA"/>
    <property type="match status" value="3"/>
</dbReference>
<dbReference type="InterPro" id="IPR015300">
    <property type="entry name" value="DNA-bd_pseudobarrel_sf"/>
</dbReference>
<proteinExistence type="predicted"/>
<dbReference type="InterPro" id="IPR003340">
    <property type="entry name" value="B3_DNA-bd"/>
</dbReference>
<keyword evidence="3" id="KW-0805">Transcription regulation</keyword>
<comment type="subcellular location">
    <subcellularLocation>
        <location evidence="1">Nucleus</location>
    </subcellularLocation>
</comment>
<feature type="region of interest" description="Disordered" evidence="7">
    <location>
        <begin position="108"/>
        <end position="157"/>
    </location>
</feature>
<evidence type="ECO:0000313" key="9">
    <source>
        <dbReference type="EMBL" id="CAL1380510.1"/>
    </source>
</evidence>
<name>A0AAV2E4P0_9ROSI</name>
<organism evidence="9 10">
    <name type="scientific">Linum trigynum</name>
    <dbReference type="NCBI Taxonomy" id="586398"/>
    <lineage>
        <taxon>Eukaryota</taxon>
        <taxon>Viridiplantae</taxon>
        <taxon>Streptophyta</taxon>
        <taxon>Embryophyta</taxon>
        <taxon>Tracheophyta</taxon>
        <taxon>Spermatophyta</taxon>
        <taxon>Magnoliopsida</taxon>
        <taxon>eudicotyledons</taxon>
        <taxon>Gunneridae</taxon>
        <taxon>Pentapetalae</taxon>
        <taxon>rosids</taxon>
        <taxon>fabids</taxon>
        <taxon>Malpighiales</taxon>
        <taxon>Linaceae</taxon>
        <taxon>Linum</taxon>
    </lineage>
</organism>
<dbReference type="GO" id="GO:0003677">
    <property type="term" value="F:DNA binding"/>
    <property type="evidence" value="ECO:0007669"/>
    <property type="project" value="UniProtKB-KW"/>
</dbReference>
<dbReference type="SMART" id="SM01019">
    <property type="entry name" value="B3"/>
    <property type="match status" value="3"/>
</dbReference>
<keyword evidence="6" id="KW-0539">Nucleus</keyword>
<dbReference type="Proteomes" id="UP001497516">
    <property type="component" value="Chromosome 4"/>
</dbReference>
<dbReference type="AlphaFoldDB" id="A0AAV2E4P0"/>
<evidence type="ECO:0000256" key="2">
    <source>
        <dbReference type="ARBA" id="ARBA00022737"/>
    </source>
</evidence>
<dbReference type="PANTHER" id="PTHR31674:SF62">
    <property type="entry name" value="B3 DOMAIN-CONTAINING PROTEIN REM14-RELATED"/>
    <property type="match status" value="1"/>
</dbReference>
<reference evidence="9 10" key="1">
    <citation type="submission" date="2024-04" db="EMBL/GenBank/DDBJ databases">
        <authorList>
            <person name="Fracassetti M."/>
        </authorList>
    </citation>
    <scope>NUCLEOTIDE SEQUENCE [LARGE SCALE GENOMIC DNA]</scope>
</reference>
<evidence type="ECO:0000256" key="6">
    <source>
        <dbReference type="ARBA" id="ARBA00023242"/>
    </source>
</evidence>
<gene>
    <name evidence="9" type="ORF">LTRI10_LOCUS21948</name>
</gene>
<feature type="domain" description="TF-B3" evidence="8">
    <location>
        <begin position="376"/>
        <end position="478"/>
    </location>
</feature>
<accession>A0AAV2E4P0</accession>
<evidence type="ECO:0000259" key="8">
    <source>
        <dbReference type="PROSITE" id="PS50863"/>
    </source>
</evidence>
<feature type="region of interest" description="Disordered" evidence="7">
    <location>
        <begin position="298"/>
        <end position="367"/>
    </location>
</feature>
<dbReference type="GO" id="GO:0005634">
    <property type="term" value="C:nucleus"/>
    <property type="evidence" value="ECO:0007669"/>
    <property type="project" value="UniProtKB-SubCell"/>
</dbReference>
<feature type="compositionally biased region" description="Basic residues" evidence="7">
    <location>
        <begin position="338"/>
        <end position="347"/>
    </location>
</feature>
<dbReference type="EMBL" id="OZ034817">
    <property type="protein sequence ID" value="CAL1380510.1"/>
    <property type="molecule type" value="Genomic_DNA"/>
</dbReference>
<evidence type="ECO:0000256" key="7">
    <source>
        <dbReference type="SAM" id="MobiDB-lite"/>
    </source>
</evidence>
<keyword evidence="10" id="KW-1185">Reference proteome</keyword>
<evidence type="ECO:0000256" key="5">
    <source>
        <dbReference type="ARBA" id="ARBA00023163"/>
    </source>
</evidence>
<evidence type="ECO:0000256" key="1">
    <source>
        <dbReference type="ARBA" id="ARBA00004123"/>
    </source>
</evidence>
<dbReference type="Gene3D" id="2.40.330.10">
    <property type="entry name" value="DNA-binding pseudobarrel domain"/>
    <property type="match status" value="3"/>
</dbReference>
<evidence type="ECO:0000256" key="4">
    <source>
        <dbReference type="ARBA" id="ARBA00023125"/>
    </source>
</evidence>
<evidence type="ECO:0000313" key="10">
    <source>
        <dbReference type="Proteomes" id="UP001497516"/>
    </source>
</evidence>
<dbReference type="SUPFAM" id="SSF101936">
    <property type="entry name" value="DNA-binding pseudobarrel domain"/>
    <property type="match status" value="3"/>
</dbReference>
<evidence type="ECO:0000256" key="3">
    <source>
        <dbReference type="ARBA" id="ARBA00023015"/>
    </source>
</evidence>
<feature type="compositionally biased region" description="Polar residues" evidence="7">
    <location>
        <begin position="108"/>
        <end position="117"/>
    </location>
</feature>
<feature type="domain" description="TF-B3" evidence="8">
    <location>
        <begin position="5"/>
        <end position="98"/>
    </location>
</feature>
<sequence length="503" mass="55988">MANQTPSFIKVLVGCFSKKLRIPDSFVYEFGDDLYGKLVLKPNNGNPAIVSVEWGNRGCFLETGWPAFVKDHHLQEGDYLVFNFTGSKIVDVVIYNSTGCVKRYTDVQTSVPRSSSGRNHETEPSPENPRNGIGSGKGNEGRREVETRRSCRRNSGRRLETEQLCETREGMAKGANLKPREAPIKTESEEGYSSGNDPRGLAACFQVDYKKYMAYYVCIPWTFSETTSLATKETAQLQDPSGKVWPVTVISGGQGPYQRFTGGWPAFAGANDLAPGDRIEFNYKPELGLIQVKIHKPKNNTCNDSEGGKRPWKRAGSPERSKLCPSYGRNRQTERSTRPRKVLKGKRGAPLMKAESSKLRKGHSSVKNVPPGLADSFEMVYKKHNERCNFVCMPVRFSETTKLSLKETAQLQDSSGKVWSVRVISGGKGLQKRFSGGWQALAAANGVAIGDRIEFSYRPKSGLVQAESIPSWAMAQSREEKFKPTCLTKAQKGKQFPKTRKRL</sequence>
<dbReference type="InterPro" id="IPR039218">
    <property type="entry name" value="REM_fam"/>
</dbReference>
<feature type="compositionally biased region" description="Basic and acidic residues" evidence="7">
    <location>
        <begin position="139"/>
        <end position="149"/>
    </location>
</feature>
<protein>
    <recommendedName>
        <fullName evidence="8">TF-B3 domain-containing protein</fullName>
    </recommendedName>
</protein>